<keyword evidence="1" id="KW-0472">Membrane</keyword>
<proteinExistence type="predicted"/>
<accession>A0A930YLL5</accession>
<dbReference type="EMBL" id="JADKPN010000011">
    <property type="protein sequence ID" value="MBF4764745.1"/>
    <property type="molecule type" value="Genomic_DNA"/>
</dbReference>
<dbReference type="InterPro" id="IPR012551">
    <property type="entry name" value="DUF1707_SHOCT-like"/>
</dbReference>
<name>A0A930YLL5_9ACTN</name>
<comment type="caution">
    <text evidence="3">The sequence shown here is derived from an EMBL/GenBank/DDBJ whole genome shotgun (WGS) entry which is preliminary data.</text>
</comment>
<reference evidence="3" key="1">
    <citation type="submission" date="2020-11" db="EMBL/GenBank/DDBJ databases">
        <title>Nocardioides sp. nov., isolated from Soil of Cynanchum wilfordii Hemsley rhizosphere.</title>
        <authorList>
            <person name="Lee J.-S."/>
            <person name="Suh M.K."/>
            <person name="Kim J.-S."/>
        </authorList>
    </citation>
    <scope>NUCLEOTIDE SEQUENCE</scope>
    <source>
        <strain evidence="3">KCTC 19275</strain>
    </source>
</reference>
<keyword evidence="1" id="KW-0812">Transmembrane</keyword>
<organism evidence="3 4">
    <name type="scientific">Nocardioides islandensis</name>
    <dbReference type="NCBI Taxonomy" id="433663"/>
    <lineage>
        <taxon>Bacteria</taxon>
        <taxon>Bacillati</taxon>
        <taxon>Actinomycetota</taxon>
        <taxon>Actinomycetes</taxon>
        <taxon>Propionibacteriales</taxon>
        <taxon>Nocardioidaceae</taxon>
        <taxon>Nocardioides</taxon>
    </lineage>
</organism>
<gene>
    <name evidence="3" type="ORF">ISU07_16555</name>
</gene>
<feature type="transmembrane region" description="Helical" evidence="1">
    <location>
        <begin position="111"/>
        <end position="128"/>
    </location>
</feature>
<dbReference type="Proteomes" id="UP000640489">
    <property type="component" value="Unassembled WGS sequence"/>
</dbReference>
<evidence type="ECO:0000313" key="3">
    <source>
        <dbReference type="EMBL" id="MBF4764745.1"/>
    </source>
</evidence>
<dbReference type="PANTHER" id="PTHR40763:SF4">
    <property type="entry name" value="DUF1707 DOMAIN-CONTAINING PROTEIN"/>
    <property type="match status" value="1"/>
</dbReference>
<evidence type="ECO:0000313" key="4">
    <source>
        <dbReference type="Proteomes" id="UP000640489"/>
    </source>
</evidence>
<dbReference type="PANTHER" id="PTHR40763">
    <property type="entry name" value="MEMBRANE PROTEIN-RELATED"/>
    <property type="match status" value="1"/>
</dbReference>
<dbReference type="Pfam" id="PF08044">
    <property type="entry name" value="DUF1707"/>
    <property type="match status" value="1"/>
</dbReference>
<feature type="domain" description="DUF1707" evidence="2">
    <location>
        <begin position="1"/>
        <end position="52"/>
    </location>
</feature>
<feature type="transmembrane region" description="Helical" evidence="1">
    <location>
        <begin position="87"/>
        <end position="105"/>
    </location>
</feature>
<keyword evidence="4" id="KW-1185">Reference proteome</keyword>
<keyword evidence="1" id="KW-1133">Transmembrane helix</keyword>
<dbReference type="AlphaFoldDB" id="A0A930YLL5"/>
<evidence type="ECO:0000256" key="1">
    <source>
        <dbReference type="SAM" id="Phobius"/>
    </source>
</evidence>
<evidence type="ECO:0000259" key="2">
    <source>
        <dbReference type="Pfam" id="PF08044"/>
    </source>
</evidence>
<sequence>MRASDADRDIVLRTLGEAYAEGRLDREEYDERSDAVAGAKTLGELPEVLADLVPTSAVVPYVGAGALDTRSIEEQAIAKWEKGRREVLMGFLVPTLICWAIWLAVGGGFPWPVFPMIATAIPFLHSVVQKKDIIESNKRAIVRRQEREMRKLQKRQLPPPS</sequence>
<protein>
    <submittedName>
        <fullName evidence="3">DUF1707 domain-containing protein</fullName>
    </submittedName>
</protein>